<dbReference type="EMBL" id="JAOWKW010000007">
    <property type="protein sequence ID" value="MCV2879259.1"/>
    <property type="molecule type" value="Genomic_DNA"/>
</dbReference>
<organism evidence="1 2">
    <name type="scientific">Sedimentimonas flavescens</name>
    <dbReference type="NCBI Taxonomy" id="2851012"/>
    <lineage>
        <taxon>Bacteria</taxon>
        <taxon>Pseudomonadati</taxon>
        <taxon>Pseudomonadota</taxon>
        <taxon>Alphaproteobacteria</taxon>
        <taxon>Rhodobacterales</taxon>
        <taxon>Rhodobacter group</taxon>
        <taxon>Sedimentimonas</taxon>
    </lineage>
</organism>
<reference evidence="1 2" key="1">
    <citation type="submission" date="2022-10" db="EMBL/GenBank/DDBJ databases">
        <title>Sinirhodobacter sp. nov., isolated from ocean surface sediments.</title>
        <authorList>
            <person name="He W."/>
            <person name="Wang L."/>
            <person name="Zhang D.-F."/>
        </authorList>
    </citation>
    <scope>NUCLEOTIDE SEQUENCE [LARGE SCALE GENOMIC DNA]</scope>
    <source>
        <strain evidence="1 2">WL0115</strain>
    </source>
</reference>
<proteinExistence type="predicted"/>
<sequence length="68" mass="7427">MISFTGSPFPLSATFDATQDIHALQKREYASAAQEIAPAETRQNSLKPLLSAQIVRIAYFLGAKQTES</sequence>
<gene>
    <name evidence="1" type="ORF">OE699_10360</name>
</gene>
<protein>
    <submittedName>
        <fullName evidence="1">Uncharacterized protein</fullName>
    </submittedName>
</protein>
<evidence type="ECO:0000313" key="1">
    <source>
        <dbReference type="EMBL" id="MCV2879259.1"/>
    </source>
</evidence>
<dbReference type="RefSeq" id="WP_218630489.1">
    <property type="nucleotide sequence ID" value="NZ_JAHVAI010000009.1"/>
</dbReference>
<name>A0ABT2ZZT0_9RHOB</name>
<dbReference type="Proteomes" id="UP001526166">
    <property type="component" value="Unassembled WGS sequence"/>
</dbReference>
<evidence type="ECO:0000313" key="2">
    <source>
        <dbReference type="Proteomes" id="UP001526166"/>
    </source>
</evidence>
<comment type="caution">
    <text evidence="1">The sequence shown here is derived from an EMBL/GenBank/DDBJ whole genome shotgun (WGS) entry which is preliminary data.</text>
</comment>
<keyword evidence="2" id="KW-1185">Reference proteome</keyword>
<accession>A0ABT2ZZT0</accession>